<evidence type="ECO:0000256" key="3">
    <source>
        <dbReference type="PROSITE-ProRule" id="PRU00221"/>
    </source>
</evidence>
<evidence type="ECO:0000313" key="4">
    <source>
        <dbReference type="EMBL" id="WGZ89464.1"/>
    </source>
</evidence>
<feature type="repeat" description="WD" evidence="3">
    <location>
        <begin position="403"/>
        <end position="444"/>
    </location>
</feature>
<dbReference type="InterPro" id="IPR020472">
    <property type="entry name" value="WD40_PAC1"/>
</dbReference>
<dbReference type="Proteomes" id="UP001300672">
    <property type="component" value="Chromosome"/>
</dbReference>
<feature type="repeat" description="WD" evidence="3">
    <location>
        <begin position="543"/>
        <end position="584"/>
    </location>
</feature>
<dbReference type="PROSITE" id="PS00678">
    <property type="entry name" value="WD_REPEATS_1"/>
    <property type="match status" value="5"/>
</dbReference>
<protein>
    <submittedName>
        <fullName evidence="4">WD40 repeat domain-containing protein</fullName>
    </submittedName>
</protein>
<sequence>MLQQFPAIPELNQADAKQALINQIQKRATHPWLKALIAGAMTLAALSSGITGWKWYKTEQARAQTAELNQQLLVENLAKQSKIAINLHSQLNGSPEQGLLLAALSYQLDSHSSVSHGALKDALQDFGWLGQIVDTQATSEKPLAFSLDSKLFLSINDDKQVQLWDAQTGKAVAKPWQAHDTHITAAALNADGSQAVIAGEDKTLQLWDTKTQTKVGAVWKLTDAESKPMRAVVFSPDGQRIVSLSDDHMYRLWEVKTGKILGRPWKSAGSAPLYPSMALNRDNSELVTLGGDDNHLDVWTIANPSEPKLISAAWHNVPSQLQAVGFSGLGDYSVLSRQQALQHLTLLGDRLAPYTNQTVPLYSNSRFTSIALNETQGHIVTADQQHQLKHWDTSPLTTFGHLLSNNQEDVIKVAFSPDGKQLYSADYQGAIKSWNTQKLDESSTFSMHKQGEPMLGYSAFAFSADGKYVASAQADGMLQVWDLAKQQDLGAAWKNHAAEFKTDTMVHLNDMQFSPDGNKLLTATSDKLLRLWDIKGQLIGEPWQGHAAAVRRIAFSPDGKQVASADEQGYVRLWDVATGKPSGEAWQAHKDLINSLAFSPDSSKLLTSSGDKTLQLWNMLTKQAIGQAWQADSVVLATAFSPDGLLVASGDTDNQVSLWDVATGQRIGQPWQWHDKDVNTLAFSPDNKQLAAGSLDNLVSLSTVEPAQWAKVICTRVNRNLTEAEWQQFVGKQAPYTKACPELAAPEISLTKAAAAL</sequence>
<dbReference type="SUPFAM" id="SSF50978">
    <property type="entry name" value="WD40 repeat-like"/>
    <property type="match status" value="1"/>
</dbReference>
<dbReference type="InterPro" id="IPR011044">
    <property type="entry name" value="Quino_amine_DH_bsu"/>
</dbReference>
<dbReference type="SMART" id="SM00320">
    <property type="entry name" value="WD40"/>
    <property type="match status" value="11"/>
</dbReference>
<feature type="repeat" description="WD" evidence="3">
    <location>
        <begin position="176"/>
        <end position="217"/>
    </location>
</feature>
<keyword evidence="1 3" id="KW-0853">WD repeat</keyword>
<name>A0AA95H733_9GAMM</name>
<feature type="repeat" description="WD" evidence="3">
    <location>
        <begin position="508"/>
        <end position="535"/>
    </location>
</feature>
<dbReference type="CDD" id="cd00200">
    <property type="entry name" value="WD40"/>
    <property type="match status" value="1"/>
</dbReference>
<dbReference type="Pfam" id="PF00400">
    <property type="entry name" value="WD40"/>
    <property type="match status" value="9"/>
</dbReference>
<organism evidence="4">
    <name type="scientific">Candidatus Thiocaldithrix dubininis</name>
    <dbReference type="NCBI Taxonomy" id="3080823"/>
    <lineage>
        <taxon>Bacteria</taxon>
        <taxon>Pseudomonadati</taxon>
        <taxon>Pseudomonadota</taxon>
        <taxon>Gammaproteobacteria</taxon>
        <taxon>Thiotrichales</taxon>
        <taxon>Thiotrichaceae</taxon>
        <taxon>Candidatus Thiocaldithrix</taxon>
    </lineage>
</organism>
<dbReference type="SUPFAM" id="SSF50969">
    <property type="entry name" value="YVTN repeat-like/Quinoprotein amine dehydrogenase"/>
    <property type="match status" value="1"/>
</dbReference>
<dbReference type="GO" id="GO:0000027">
    <property type="term" value="P:ribosomal large subunit assembly"/>
    <property type="evidence" value="ECO:0007669"/>
    <property type="project" value="TreeGrafter"/>
</dbReference>
<evidence type="ECO:0000256" key="2">
    <source>
        <dbReference type="ARBA" id="ARBA00022737"/>
    </source>
</evidence>
<feature type="repeat" description="WD" evidence="3">
    <location>
        <begin position="671"/>
        <end position="701"/>
    </location>
</feature>
<dbReference type="KEGG" id="tdu:QJT80_08050"/>
<reference evidence="4" key="1">
    <citation type="journal article" date="2023" name="Int. J. Mol. Sci.">
        <title>Metagenomics Revealed a New Genus 'Candidatus Thiocaldithrix dubininis' gen. nov., sp. nov. and a New Species 'Candidatus Thiothrix putei' sp. nov. in the Family Thiotrichaceae, Some Members of Which Have Traits of Both Na+- and H+-Motive Energetics.</title>
        <authorList>
            <person name="Ravin N.V."/>
            <person name="Muntyan M.S."/>
            <person name="Smolyakov D.D."/>
            <person name="Rudenko T.S."/>
            <person name="Beletsky A.V."/>
            <person name="Mardanov A.V."/>
            <person name="Grabovich M.Y."/>
        </authorList>
    </citation>
    <scope>NUCLEOTIDE SEQUENCE</scope>
    <source>
        <strain evidence="4">GKL-01</strain>
    </source>
</reference>
<feature type="repeat" description="WD" evidence="3">
    <location>
        <begin position="459"/>
        <end position="491"/>
    </location>
</feature>
<evidence type="ECO:0000256" key="1">
    <source>
        <dbReference type="ARBA" id="ARBA00022574"/>
    </source>
</evidence>
<feature type="repeat" description="WD" evidence="3">
    <location>
        <begin position="143"/>
        <end position="174"/>
    </location>
</feature>
<dbReference type="InterPro" id="IPR036322">
    <property type="entry name" value="WD40_repeat_dom_sf"/>
</dbReference>
<accession>A0AA95H733</accession>
<proteinExistence type="predicted"/>
<dbReference type="PRINTS" id="PR00320">
    <property type="entry name" value="GPROTEINBRPT"/>
</dbReference>
<reference evidence="4" key="2">
    <citation type="submission" date="2023-04" db="EMBL/GenBank/DDBJ databases">
        <authorList>
            <person name="Beletskiy A.V."/>
            <person name="Mardanov A.V."/>
            <person name="Ravin N.V."/>
        </authorList>
    </citation>
    <scope>NUCLEOTIDE SEQUENCE</scope>
    <source>
        <strain evidence="4">GKL-01</strain>
    </source>
</reference>
<dbReference type="Gene3D" id="2.130.10.10">
    <property type="entry name" value="YVTN repeat-like/Quinoprotein amine dehydrogenase"/>
    <property type="match status" value="5"/>
</dbReference>
<dbReference type="InterPro" id="IPR019775">
    <property type="entry name" value="WD40_repeat_CS"/>
</dbReference>
<dbReference type="AlphaFoldDB" id="A0AA95H733"/>
<dbReference type="PANTHER" id="PTHR19848:SF8">
    <property type="entry name" value="F-BOX AND WD REPEAT DOMAIN CONTAINING 7"/>
    <property type="match status" value="1"/>
</dbReference>
<feature type="repeat" description="WD" evidence="3">
    <location>
        <begin position="222"/>
        <end position="263"/>
    </location>
</feature>
<gene>
    <name evidence="4" type="ORF">QJT80_08050</name>
</gene>
<dbReference type="PROSITE" id="PS50082">
    <property type="entry name" value="WD_REPEATS_2"/>
    <property type="match status" value="10"/>
</dbReference>
<feature type="repeat" description="WD" evidence="3">
    <location>
        <begin position="586"/>
        <end position="627"/>
    </location>
</feature>
<dbReference type="EMBL" id="CP124755">
    <property type="protein sequence ID" value="WGZ89464.1"/>
    <property type="molecule type" value="Genomic_DNA"/>
</dbReference>
<dbReference type="InterPro" id="IPR015943">
    <property type="entry name" value="WD40/YVTN_repeat-like_dom_sf"/>
</dbReference>
<dbReference type="PROSITE" id="PS50294">
    <property type="entry name" value="WD_REPEATS_REGION"/>
    <property type="match status" value="6"/>
</dbReference>
<feature type="repeat" description="WD" evidence="3">
    <location>
        <begin position="635"/>
        <end position="669"/>
    </location>
</feature>
<keyword evidence="2" id="KW-0677">Repeat</keyword>
<dbReference type="InterPro" id="IPR001680">
    <property type="entry name" value="WD40_rpt"/>
</dbReference>
<dbReference type="PANTHER" id="PTHR19848">
    <property type="entry name" value="WD40 REPEAT PROTEIN"/>
    <property type="match status" value="1"/>
</dbReference>